<dbReference type="InterPro" id="IPR003439">
    <property type="entry name" value="ABC_transporter-like_ATP-bd"/>
</dbReference>
<keyword evidence="1" id="KW-0813">Transport</keyword>
<evidence type="ECO:0000256" key="4">
    <source>
        <dbReference type="ARBA" id="ARBA00022741"/>
    </source>
</evidence>
<evidence type="ECO:0000256" key="6">
    <source>
        <dbReference type="ARBA" id="ARBA00022967"/>
    </source>
</evidence>
<feature type="domain" description="ABC transporter" evidence="8">
    <location>
        <begin position="2"/>
        <end position="231"/>
    </location>
</feature>
<accession>A0A0W7WPQ2</accession>
<name>A0A0W7WPQ2_9RHOB</name>
<evidence type="ECO:0000256" key="3">
    <source>
        <dbReference type="ARBA" id="ARBA00022519"/>
    </source>
</evidence>
<dbReference type="RefSeq" id="WP_058860518.1">
    <property type="nucleotide sequence ID" value="NZ_LPXO01000001.1"/>
</dbReference>
<evidence type="ECO:0000313" key="9">
    <source>
        <dbReference type="EMBL" id="KUF12574.1"/>
    </source>
</evidence>
<dbReference type="GO" id="GO:0016887">
    <property type="term" value="F:ATP hydrolysis activity"/>
    <property type="evidence" value="ECO:0007669"/>
    <property type="project" value="InterPro"/>
</dbReference>
<gene>
    <name evidence="9" type="ORF">AVJ23_02270</name>
</gene>
<reference evidence="9 10" key="1">
    <citation type="submission" date="2015-12" db="EMBL/GenBank/DDBJ databases">
        <authorList>
            <person name="Shamseldin A."/>
            <person name="Moawad H."/>
            <person name="Abd El-Rahim W.M."/>
            <person name="Sadowsky M.J."/>
        </authorList>
    </citation>
    <scope>NUCLEOTIDE SEQUENCE [LARGE SCALE GENOMIC DNA]</scope>
    <source>
        <strain evidence="9 10">SJ5A-1</strain>
    </source>
</reference>
<keyword evidence="10" id="KW-1185">Reference proteome</keyword>
<evidence type="ECO:0000256" key="2">
    <source>
        <dbReference type="ARBA" id="ARBA00022475"/>
    </source>
</evidence>
<dbReference type="Pfam" id="PF00005">
    <property type="entry name" value="ABC_tran"/>
    <property type="match status" value="1"/>
</dbReference>
<dbReference type="PANTHER" id="PTHR42781">
    <property type="entry name" value="SPERMIDINE/PUTRESCINE IMPORT ATP-BINDING PROTEIN POTA"/>
    <property type="match status" value="1"/>
</dbReference>
<protein>
    <submittedName>
        <fullName evidence="9">Thiamine ABC transporter ATP-binding protein</fullName>
    </submittedName>
</protein>
<evidence type="ECO:0000256" key="7">
    <source>
        <dbReference type="ARBA" id="ARBA00023136"/>
    </source>
</evidence>
<keyword evidence="2" id="KW-1003">Cell membrane</keyword>
<comment type="caution">
    <text evidence="9">The sequence shown here is derived from an EMBL/GenBank/DDBJ whole genome shotgun (WGS) entry which is preliminary data.</text>
</comment>
<dbReference type="SMART" id="SM00382">
    <property type="entry name" value="AAA"/>
    <property type="match status" value="1"/>
</dbReference>
<dbReference type="Proteomes" id="UP000054396">
    <property type="component" value="Unassembled WGS sequence"/>
</dbReference>
<dbReference type="EMBL" id="LPXO01000001">
    <property type="protein sequence ID" value="KUF12574.1"/>
    <property type="molecule type" value="Genomic_DNA"/>
</dbReference>
<dbReference type="GO" id="GO:0005524">
    <property type="term" value="F:ATP binding"/>
    <property type="evidence" value="ECO:0007669"/>
    <property type="project" value="UniProtKB-KW"/>
</dbReference>
<evidence type="ECO:0000259" key="8">
    <source>
        <dbReference type="PROSITE" id="PS50893"/>
    </source>
</evidence>
<dbReference type="SUPFAM" id="SSF52540">
    <property type="entry name" value="P-loop containing nucleoside triphosphate hydrolases"/>
    <property type="match status" value="1"/>
</dbReference>
<keyword evidence="5 9" id="KW-0067">ATP-binding</keyword>
<evidence type="ECO:0000313" key="10">
    <source>
        <dbReference type="Proteomes" id="UP000054396"/>
    </source>
</evidence>
<keyword evidence="6" id="KW-1278">Translocase</keyword>
<keyword evidence="7" id="KW-0472">Membrane</keyword>
<dbReference type="AlphaFoldDB" id="A0A0W7WPQ2"/>
<dbReference type="PROSITE" id="PS50893">
    <property type="entry name" value="ABC_TRANSPORTER_2"/>
    <property type="match status" value="1"/>
</dbReference>
<dbReference type="InterPro" id="IPR003593">
    <property type="entry name" value="AAA+_ATPase"/>
</dbReference>
<dbReference type="InterPro" id="IPR027417">
    <property type="entry name" value="P-loop_NTPase"/>
</dbReference>
<proteinExistence type="predicted"/>
<keyword evidence="4" id="KW-0547">Nucleotide-binding</keyword>
<evidence type="ECO:0000256" key="5">
    <source>
        <dbReference type="ARBA" id="ARBA00022840"/>
    </source>
</evidence>
<sequence length="238" mass="24591">MLTLEGVRIAMEGGALAADFSLSPGRRVAVLGASGAGKSTLLDAVAGFRALEAGRIRWDGQDLTGLPPDRRPVSILFQDGNLFPHLDLARNLGLALRPDGRRPDRAQAERIEGALARVGLQGLGARKPGTLSGGQQGRAALARVLLQARPILALDEPFAALGPALKAEMLELVREVAEGLGALVLMVTHDPGDAGLFADDIVLVADGAAHAPVPTGAFLADPPAAFRSYVGSPAPERG</sequence>
<dbReference type="Gene3D" id="3.40.50.300">
    <property type="entry name" value="P-loop containing nucleotide triphosphate hydrolases"/>
    <property type="match status" value="1"/>
</dbReference>
<evidence type="ECO:0000256" key="1">
    <source>
        <dbReference type="ARBA" id="ARBA00022448"/>
    </source>
</evidence>
<dbReference type="InterPro" id="IPR050093">
    <property type="entry name" value="ABC_SmlMolc_Importer"/>
</dbReference>
<dbReference type="STRING" id="1685382.AVJ23_02270"/>
<organism evidence="9 10">
    <name type="scientific">Pseudoponticoccus marisrubri</name>
    <dbReference type="NCBI Taxonomy" id="1685382"/>
    <lineage>
        <taxon>Bacteria</taxon>
        <taxon>Pseudomonadati</taxon>
        <taxon>Pseudomonadota</taxon>
        <taxon>Alphaproteobacteria</taxon>
        <taxon>Rhodobacterales</taxon>
        <taxon>Roseobacteraceae</taxon>
        <taxon>Pseudoponticoccus</taxon>
    </lineage>
</organism>
<keyword evidence="3" id="KW-0997">Cell inner membrane</keyword>
<dbReference type="PANTHER" id="PTHR42781:SF1">
    <property type="entry name" value="THIAMINE IMPORT ATP-BINDING PROTEIN THIQ"/>
    <property type="match status" value="1"/>
</dbReference>